<feature type="domain" description="Outer membrane protein beta-barrel" evidence="6">
    <location>
        <begin position="11"/>
        <end position="202"/>
    </location>
</feature>
<dbReference type="RefSeq" id="WP_252167252.1">
    <property type="nucleotide sequence ID" value="NZ_CP084930.1"/>
</dbReference>
<reference evidence="7" key="1">
    <citation type="journal article" date="2022" name="Toxins">
        <title>Genomic Analysis of Sphingopyxis sp. USTB-05 for Biodegrading Cyanobacterial Hepatotoxins.</title>
        <authorList>
            <person name="Liu C."/>
            <person name="Xu Q."/>
            <person name="Zhao Z."/>
            <person name="Zhang H."/>
            <person name="Liu X."/>
            <person name="Yin C."/>
            <person name="Liu Y."/>
            <person name="Yan H."/>
        </authorList>
    </citation>
    <scope>NUCLEOTIDE SEQUENCE</scope>
    <source>
        <strain evidence="7">NBD5</strain>
    </source>
</reference>
<feature type="chain" id="PRO_5046525553" evidence="5">
    <location>
        <begin position="22"/>
        <end position="203"/>
    </location>
</feature>
<dbReference type="Pfam" id="PF13505">
    <property type="entry name" value="OMP_b-brl"/>
    <property type="match status" value="1"/>
</dbReference>
<dbReference type="PANTHER" id="PTHR34001">
    <property type="entry name" value="BLL7405 PROTEIN"/>
    <property type="match status" value="1"/>
</dbReference>
<dbReference type="Gene3D" id="2.40.160.20">
    <property type="match status" value="1"/>
</dbReference>
<dbReference type="InterPro" id="IPR027385">
    <property type="entry name" value="Beta-barrel_OMP"/>
</dbReference>
<evidence type="ECO:0000256" key="4">
    <source>
        <dbReference type="ARBA" id="ARBA00038306"/>
    </source>
</evidence>
<dbReference type="InterPro" id="IPR051692">
    <property type="entry name" value="OMP-like"/>
</dbReference>
<evidence type="ECO:0000256" key="2">
    <source>
        <dbReference type="ARBA" id="ARBA00022729"/>
    </source>
</evidence>
<dbReference type="EMBL" id="CP084930">
    <property type="protein sequence ID" value="USI73443.1"/>
    <property type="molecule type" value="Genomic_DNA"/>
</dbReference>
<proteinExistence type="inferred from homology"/>
<dbReference type="PANTHER" id="PTHR34001:SF3">
    <property type="entry name" value="BLL7405 PROTEIN"/>
    <property type="match status" value="1"/>
</dbReference>
<gene>
    <name evidence="7" type="ORF">LHA26_02890</name>
</gene>
<organism evidence="7 8">
    <name type="scientific">Sphingomonas morindae</name>
    <dbReference type="NCBI Taxonomy" id="1541170"/>
    <lineage>
        <taxon>Bacteria</taxon>
        <taxon>Pseudomonadati</taxon>
        <taxon>Pseudomonadota</taxon>
        <taxon>Alphaproteobacteria</taxon>
        <taxon>Sphingomonadales</taxon>
        <taxon>Sphingomonadaceae</taxon>
        <taxon>Sphingomonas</taxon>
    </lineage>
</organism>
<sequence>MRGIFIAGLFSTLLIPAAADAQLARFRGFRIEGNIGADRFKAEGDKNTKLGYGGAAGFDGVLADKIVVGVEGSYWRPNKGTRDCASFGGGTLCQSSSHELGAAVRVGYLITPALLVFGKGGYVNDTQRNSFAADNGLFYVNGAIVGPGYAARTHGSTDGYQAGGGVEFSLTPMFYVSGQYVYSRYDDHTSRQRALAGVGLRFR</sequence>
<dbReference type="SUPFAM" id="SSF56925">
    <property type="entry name" value="OMPA-like"/>
    <property type="match status" value="1"/>
</dbReference>
<keyword evidence="2 5" id="KW-0732">Signal</keyword>
<name>A0ABY4X986_9SPHN</name>
<evidence type="ECO:0000313" key="7">
    <source>
        <dbReference type="EMBL" id="USI73443.1"/>
    </source>
</evidence>
<feature type="signal peptide" evidence="5">
    <location>
        <begin position="1"/>
        <end position="21"/>
    </location>
</feature>
<evidence type="ECO:0000313" key="8">
    <source>
        <dbReference type="Proteomes" id="UP001056937"/>
    </source>
</evidence>
<protein>
    <submittedName>
        <fullName evidence="7">Porin family protein</fullName>
    </submittedName>
</protein>
<evidence type="ECO:0000256" key="1">
    <source>
        <dbReference type="ARBA" id="ARBA00004370"/>
    </source>
</evidence>
<dbReference type="InterPro" id="IPR011250">
    <property type="entry name" value="OMP/PagP_B-barrel"/>
</dbReference>
<evidence type="ECO:0000256" key="3">
    <source>
        <dbReference type="ARBA" id="ARBA00023136"/>
    </source>
</evidence>
<keyword evidence="8" id="KW-1185">Reference proteome</keyword>
<accession>A0ABY4X986</accession>
<evidence type="ECO:0000259" key="6">
    <source>
        <dbReference type="Pfam" id="PF13505"/>
    </source>
</evidence>
<comment type="similarity">
    <text evidence="4">Belongs to the Omp25/RopB family.</text>
</comment>
<comment type="subcellular location">
    <subcellularLocation>
        <location evidence="1">Membrane</location>
    </subcellularLocation>
</comment>
<keyword evidence="3" id="KW-0472">Membrane</keyword>
<dbReference type="Proteomes" id="UP001056937">
    <property type="component" value="Chromosome 1"/>
</dbReference>
<evidence type="ECO:0000256" key="5">
    <source>
        <dbReference type="SAM" id="SignalP"/>
    </source>
</evidence>